<dbReference type="PANTHER" id="PTHR13182:SF8">
    <property type="entry name" value="CYTOPLASMIC 60S SUBUNIT BIOGENESIS FACTOR ZNF622"/>
    <property type="match status" value="1"/>
</dbReference>
<dbReference type="EMBL" id="VSWD01000001">
    <property type="protein sequence ID" value="KAK3108681.1"/>
    <property type="molecule type" value="Genomic_DNA"/>
</dbReference>
<comment type="subcellular location">
    <subcellularLocation>
        <location evidence="1">Cytoplasm</location>
    </subcellularLocation>
</comment>
<evidence type="ECO:0000256" key="9">
    <source>
        <dbReference type="PROSITE-ProRule" id="PRU00042"/>
    </source>
</evidence>
<organism evidence="12 13">
    <name type="scientific">Pinctada imbricata</name>
    <name type="common">Atlantic pearl-oyster</name>
    <name type="synonym">Pinctada martensii</name>
    <dbReference type="NCBI Taxonomy" id="66713"/>
    <lineage>
        <taxon>Eukaryota</taxon>
        <taxon>Metazoa</taxon>
        <taxon>Spiralia</taxon>
        <taxon>Lophotrochozoa</taxon>
        <taxon>Mollusca</taxon>
        <taxon>Bivalvia</taxon>
        <taxon>Autobranchia</taxon>
        <taxon>Pteriomorphia</taxon>
        <taxon>Pterioida</taxon>
        <taxon>Pterioidea</taxon>
        <taxon>Pteriidae</taxon>
        <taxon>Pinctada</taxon>
    </lineage>
</organism>
<feature type="region of interest" description="Disordered" evidence="10">
    <location>
        <begin position="86"/>
        <end position="123"/>
    </location>
</feature>
<keyword evidence="2" id="KW-0963">Cytoplasm</keyword>
<feature type="compositionally biased region" description="Basic and acidic residues" evidence="10">
    <location>
        <begin position="95"/>
        <end position="117"/>
    </location>
</feature>
<evidence type="ECO:0000313" key="13">
    <source>
        <dbReference type="Proteomes" id="UP001186944"/>
    </source>
</evidence>
<dbReference type="InterPro" id="IPR003604">
    <property type="entry name" value="Matrin/U1-like-C_Znf_C2H2"/>
</dbReference>
<dbReference type="Pfam" id="PF12171">
    <property type="entry name" value="zf-C2H2_jaz"/>
    <property type="match status" value="1"/>
</dbReference>
<evidence type="ECO:0000313" key="12">
    <source>
        <dbReference type="EMBL" id="KAK3108681.1"/>
    </source>
</evidence>
<keyword evidence="13" id="KW-1185">Reference proteome</keyword>
<proteinExistence type="inferred from homology"/>
<dbReference type="Gene3D" id="3.30.160.60">
    <property type="entry name" value="Classic Zinc Finger"/>
    <property type="match status" value="1"/>
</dbReference>
<evidence type="ECO:0000256" key="6">
    <source>
        <dbReference type="ARBA" id="ARBA00022771"/>
    </source>
</evidence>
<dbReference type="GO" id="GO:0042273">
    <property type="term" value="P:ribosomal large subunit biogenesis"/>
    <property type="evidence" value="ECO:0007669"/>
    <property type="project" value="TreeGrafter"/>
</dbReference>
<evidence type="ECO:0000259" key="11">
    <source>
        <dbReference type="PROSITE" id="PS50157"/>
    </source>
</evidence>
<evidence type="ECO:0000256" key="10">
    <source>
        <dbReference type="SAM" id="MobiDB-lite"/>
    </source>
</evidence>
<keyword evidence="4" id="KW-0479">Metal-binding</keyword>
<feature type="domain" description="C2H2-type" evidence="11">
    <location>
        <begin position="69"/>
        <end position="98"/>
    </location>
</feature>
<feature type="region of interest" description="Disordered" evidence="10">
    <location>
        <begin position="291"/>
        <end position="322"/>
    </location>
</feature>
<dbReference type="InterPro" id="IPR013087">
    <property type="entry name" value="Znf_C2H2_type"/>
</dbReference>
<feature type="compositionally biased region" description="Low complexity" evidence="10">
    <location>
        <begin position="150"/>
        <end position="161"/>
    </location>
</feature>
<keyword evidence="6 9" id="KW-0863">Zinc-finger</keyword>
<evidence type="ECO:0000256" key="7">
    <source>
        <dbReference type="ARBA" id="ARBA00022833"/>
    </source>
</evidence>
<evidence type="ECO:0000256" key="3">
    <source>
        <dbReference type="ARBA" id="ARBA00022517"/>
    </source>
</evidence>
<dbReference type="GO" id="GO:0005737">
    <property type="term" value="C:cytoplasm"/>
    <property type="evidence" value="ECO:0007669"/>
    <property type="project" value="UniProtKB-SubCell"/>
</dbReference>
<dbReference type="AlphaFoldDB" id="A0AA88YV54"/>
<accession>A0AA88YV54</accession>
<keyword evidence="3" id="KW-0690">Ribosome biogenesis</keyword>
<evidence type="ECO:0000256" key="2">
    <source>
        <dbReference type="ARBA" id="ARBA00022490"/>
    </source>
</evidence>
<dbReference type="GO" id="GO:0008270">
    <property type="term" value="F:zinc ion binding"/>
    <property type="evidence" value="ECO:0007669"/>
    <property type="project" value="UniProtKB-KW"/>
</dbReference>
<dbReference type="GO" id="GO:0003676">
    <property type="term" value="F:nucleic acid binding"/>
    <property type="evidence" value="ECO:0007669"/>
    <property type="project" value="InterPro"/>
</dbReference>
<evidence type="ECO:0000256" key="4">
    <source>
        <dbReference type="ARBA" id="ARBA00022723"/>
    </source>
</evidence>
<dbReference type="InterPro" id="IPR040025">
    <property type="entry name" value="Znf622/Rei1/Reh1"/>
</dbReference>
<gene>
    <name evidence="12" type="ORF">FSP39_013226</name>
</gene>
<reference evidence="12" key="1">
    <citation type="submission" date="2019-08" db="EMBL/GenBank/DDBJ databases">
        <title>The improved chromosome-level genome for the pearl oyster Pinctada fucata martensii using PacBio sequencing and Hi-C.</title>
        <authorList>
            <person name="Zheng Z."/>
        </authorList>
    </citation>
    <scope>NUCLEOTIDE SEQUENCE</scope>
    <source>
        <strain evidence="12">ZZ-2019</strain>
        <tissue evidence="12">Adductor muscle</tissue>
    </source>
</reference>
<dbReference type="InterPro" id="IPR041661">
    <property type="entry name" value="ZN622/Rei1/Reh1_Znf-C2H2"/>
</dbReference>
<feature type="region of interest" description="Disordered" evidence="10">
    <location>
        <begin position="144"/>
        <end position="178"/>
    </location>
</feature>
<name>A0AA88YV54_PINIB</name>
<sequence length="407" mass="46473">MSSGTYTCITCRVGFLDGDLQRGHYKTDWHRYNLKRKVADLPPVTADTFQQKVLAQRAKVQEQSKTENVKCDLCSKHFSTQNAYQNHLQSKKHKDAVSKQTEKLKTEIEKKNEESKTTETGLPENEKRLMKDCVNMRLKEKMQTAESDVAMATKGKGATGKTKMEISDDDDSDAESVDSWDENSLGIEECLFCSHINSSMEKNIEHMTVKHSFFLPDAEYITDLEGLICYLGEKIGVGHVCLWCNEKGKTFHSTKAVQKHMLDKGHCKILHEGDTVYEFADFYDYRSSYPDYQEGTEQDSGNDDPERDVEMEDDSDDEVTEQEIKGDGYELVLPSGATIGHRSLMKYYRQNLPNRSYDKTKTILPKMLAQYKALGWTGTTGAVAQRRAKDLGYMQRLKSRKYMDCGH</sequence>
<comment type="caution">
    <text evidence="12">The sequence shown here is derived from an EMBL/GenBank/DDBJ whole genome shotgun (WGS) entry which is preliminary data.</text>
</comment>
<evidence type="ECO:0000256" key="1">
    <source>
        <dbReference type="ARBA" id="ARBA00004496"/>
    </source>
</evidence>
<dbReference type="PANTHER" id="PTHR13182">
    <property type="entry name" value="ZINC FINGER PROTEIN 622"/>
    <property type="match status" value="1"/>
</dbReference>
<keyword evidence="7" id="KW-0862">Zinc</keyword>
<evidence type="ECO:0000256" key="8">
    <source>
        <dbReference type="ARBA" id="ARBA00034126"/>
    </source>
</evidence>
<dbReference type="PROSITE" id="PS00028">
    <property type="entry name" value="ZINC_FINGER_C2H2_1"/>
    <property type="match status" value="1"/>
</dbReference>
<feature type="compositionally biased region" description="Acidic residues" evidence="10">
    <location>
        <begin position="167"/>
        <end position="178"/>
    </location>
</feature>
<comment type="similarity">
    <text evidence="8">Belongs to the REI1 family.</text>
</comment>
<dbReference type="PROSITE" id="PS50157">
    <property type="entry name" value="ZINC_FINGER_C2H2_2"/>
    <property type="match status" value="1"/>
</dbReference>
<protein>
    <recommendedName>
        <fullName evidence="11">C2H2-type domain-containing protein</fullName>
    </recommendedName>
</protein>
<keyword evidence="5" id="KW-0677">Repeat</keyword>
<feature type="compositionally biased region" description="Acidic residues" evidence="10">
    <location>
        <begin position="294"/>
        <end position="321"/>
    </location>
</feature>
<dbReference type="SUPFAM" id="SSF57667">
    <property type="entry name" value="beta-beta-alpha zinc fingers"/>
    <property type="match status" value="2"/>
</dbReference>
<dbReference type="SMART" id="SM00355">
    <property type="entry name" value="ZnF_C2H2"/>
    <property type="match status" value="4"/>
</dbReference>
<dbReference type="GO" id="GO:0030687">
    <property type="term" value="C:preribosome, large subunit precursor"/>
    <property type="evidence" value="ECO:0007669"/>
    <property type="project" value="TreeGrafter"/>
</dbReference>
<dbReference type="Pfam" id="PF12756">
    <property type="entry name" value="zf-C2H2_2"/>
    <property type="match status" value="1"/>
</dbReference>
<evidence type="ECO:0000256" key="5">
    <source>
        <dbReference type="ARBA" id="ARBA00022737"/>
    </source>
</evidence>
<dbReference type="SMART" id="SM00451">
    <property type="entry name" value="ZnF_U1"/>
    <property type="match status" value="2"/>
</dbReference>
<dbReference type="InterPro" id="IPR036236">
    <property type="entry name" value="Znf_C2H2_sf"/>
</dbReference>
<dbReference type="Proteomes" id="UP001186944">
    <property type="component" value="Unassembled WGS sequence"/>
</dbReference>
<dbReference type="InterPro" id="IPR022755">
    <property type="entry name" value="Znf_C2H2_jaz"/>
</dbReference>